<sequence length="184" mass="20556">MDGTRETGHTIMFYPSRPTSRDWTKMAGSIPGAVALEGSAAVGRNGPQMGRYDIYASKNTYMFHMSLPGVDLKMVNYYSFLHGYRWRATFSYEVKPTGEVGIRGVLKSGTLVGSRVYQVLRSLAKNTPKSGPISLMLQLPGPIQVETFATYTSNDGILWGVVNKQFRDSADESSWSDFVFYSHW</sequence>
<gene>
    <name evidence="1" type="ORF">A4U43_C07F18110</name>
</gene>
<dbReference type="AlphaFoldDB" id="A0A5P1ED68"/>
<dbReference type="InterPro" id="IPR039321">
    <property type="entry name" value="IDM2/3-like"/>
</dbReference>
<dbReference type="Gramene" id="ONK63713">
    <property type="protein sequence ID" value="ONK63713"/>
    <property type="gene ID" value="A4U43_C07F18110"/>
</dbReference>
<dbReference type="PANTHER" id="PTHR34661:SF11">
    <property type="entry name" value="ALPHA-CRYSTALLIN DOMAIN-CONTAINING PROTEIN 22.3-LIKE"/>
    <property type="match status" value="1"/>
</dbReference>
<name>A0A5P1ED68_ASPOF</name>
<organism evidence="1 2">
    <name type="scientific">Asparagus officinalis</name>
    <name type="common">Garden asparagus</name>
    <dbReference type="NCBI Taxonomy" id="4686"/>
    <lineage>
        <taxon>Eukaryota</taxon>
        <taxon>Viridiplantae</taxon>
        <taxon>Streptophyta</taxon>
        <taxon>Embryophyta</taxon>
        <taxon>Tracheophyta</taxon>
        <taxon>Spermatophyta</taxon>
        <taxon>Magnoliopsida</taxon>
        <taxon>Liliopsida</taxon>
        <taxon>Asparagales</taxon>
        <taxon>Asparagaceae</taxon>
        <taxon>Asparagoideae</taxon>
        <taxon>Asparagus</taxon>
    </lineage>
</organism>
<dbReference type="EMBL" id="CM007387">
    <property type="protein sequence ID" value="ONK63713.1"/>
    <property type="molecule type" value="Genomic_DNA"/>
</dbReference>
<dbReference type="GO" id="GO:0005634">
    <property type="term" value="C:nucleus"/>
    <property type="evidence" value="ECO:0007669"/>
    <property type="project" value="TreeGrafter"/>
</dbReference>
<keyword evidence="2" id="KW-1185">Reference proteome</keyword>
<evidence type="ECO:0000313" key="1">
    <source>
        <dbReference type="EMBL" id="ONK63713.1"/>
    </source>
</evidence>
<reference evidence="2" key="1">
    <citation type="journal article" date="2017" name="Nat. Commun.">
        <title>The asparagus genome sheds light on the origin and evolution of a young Y chromosome.</title>
        <authorList>
            <person name="Harkess A."/>
            <person name="Zhou J."/>
            <person name="Xu C."/>
            <person name="Bowers J.E."/>
            <person name="Van der Hulst R."/>
            <person name="Ayyampalayam S."/>
            <person name="Mercati F."/>
            <person name="Riccardi P."/>
            <person name="McKain M.R."/>
            <person name="Kakrana A."/>
            <person name="Tang H."/>
            <person name="Ray J."/>
            <person name="Groenendijk J."/>
            <person name="Arikit S."/>
            <person name="Mathioni S.M."/>
            <person name="Nakano M."/>
            <person name="Shan H."/>
            <person name="Telgmann-Rauber A."/>
            <person name="Kanno A."/>
            <person name="Yue Z."/>
            <person name="Chen H."/>
            <person name="Li W."/>
            <person name="Chen Y."/>
            <person name="Xu X."/>
            <person name="Zhang Y."/>
            <person name="Luo S."/>
            <person name="Chen H."/>
            <person name="Gao J."/>
            <person name="Mao Z."/>
            <person name="Pires J.C."/>
            <person name="Luo M."/>
            <person name="Kudrna D."/>
            <person name="Wing R.A."/>
            <person name="Meyers B.C."/>
            <person name="Yi K."/>
            <person name="Kong H."/>
            <person name="Lavrijsen P."/>
            <person name="Sunseri F."/>
            <person name="Falavigna A."/>
            <person name="Ye Y."/>
            <person name="Leebens-Mack J.H."/>
            <person name="Chen G."/>
        </authorList>
    </citation>
    <scope>NUCLEOTIDE SEQUENCE [LARGE SCALE GENOMIC DNA]</scope>
    <source>
        <strain evidence="2">cv. DH0086</strain>
    </source>
</reference>
<evidence type="ECO:0000313" key="2">
    <source>
        <dbReference type="Proteomes" id="UP000243459"/>
    </source>
</evidence>
<dbReference type="OMA" id="GHTIMFY"/>
<protein>
    <submittedName>
        <fullName evidence="1">Uncharacterized protein</fullName>
    </submittedName>
</protein>
<proteinExistence type="predicted"/>
<dbReference type="PANTHER" id="PTHR34661">
    <property type="entry name" value="INCREASED DNA METHYLATION 3"/>
    <property type="match status" value="1"/>
</dbReference>
<dbReference type="Proteomes" id="UP000243459">
    <property type="component" value="Chromosome 7"/>
</dbReference>
<accession>A0A5P1ED68</accession>